<dbReference type="AlphaFoldDB" id="D2AWQ8"/>
<sequence>MKVREDTVSTDPWGRVDDDGTVYVRTAEGERAVGSWQAGEPEEALAYFHRKFDELAGQVTLLEQRVRGTDLPPAQAEATIVKLREAITGAHAVGDLDALLNRLGVLTELVAQRREEVKAARDVARAEAKGIKERIVAEAERIADDTTHWKTGGERLRQLVEEWKAAERIDRVTEAALWKRLSAARTAFAKRRKAYFAGLDEQREGVRSSKERIVAEAEALASSTDWGATASAYRDLMQQWKTAGRASREVEDELWGRFKGAQDQFFQARSAVFAERDASLAANAEVKEQLLAEAEKIVPVSDARSARAALRGILERWEAAGQVPREQRDRLEGGLRKIDEAVRKAEEAEWKRSNPEARARAQNTVDQLHKSIEQLETRLAKAEAAGKDKDVKDAQEALIARRSWLEEAERTLAEFS</sequence>
<gene>
    <name evidence="2" type="ordered locus">Sros_6105</name>
</gene>
<reference evidence="2 3" key="1">
    <citation type="journal article" date="2010" name="Stand. Genomic Sci.">
        <title>Complete genome sequence of Streptosporangium roseum type strain (NI 9100).</title>
        <authorList>
            <person name="Nolan M."/>
            <person name="Sikorski J."/>
            <person name="Jando M."/>
            <person name="Lucas S."/>
            <person name="Lapidus A."/>
            <person name="Glavina Del Rio T."/>
            <person name="Chen F."/>
            <person name="Tice H."/>
            <person name="Pitluck S."/>
            <person name="Cheng J.F."/>
            <person name="Chertkov O."/>
            <person name="Sims D."/>
            <person name="Meincke L."/>
            <person name="Brettin T."/>
            <person name="Han C."/>
            <person name="Detter J.C."/>
            <person name="Bruce D."/>
            <person name="Goodwin L."/>
            <person name="Land M."/>
            <person name="Hauser L."/>
            <person name="Chang Y.J."/>
            <person name="Jeffries C.D."/>
            <person name="Ivanova N."/>
            <person name="Mavromatis K."/>
            <person name="Mikhailova N."/>
            <person name="Chen A."/>
            <person name="Palaniappan K."/>
            <person name="Chain P."/>
            <person name="Rohde M."/>
            <person name="Goker M."/>
            <person name="Bristow J."/>
            <person name="Eisen J.A."/>
            <person name="Markowitz V."/>
            <person name="Hugenholtz P."/>
            <person name="Kyrpides N.C."/>
            <person name="Klenk H.P."/>
        </authorList>
    </citation>
    <scope>NUCLEOTIDE SEQUENCE [LARGE SCALE GENOMIC DNA]</scope>
    <source>
        <strain evidence="3">ATCC 12428 / DSM 43021 / JCM 3005 / NI 9100</strain>
    </source>
</reference>
<dbReference type="Pfam" id="PF03993">
    <property type="entry name" value="DUF349"/>
    <property type="match status" value="3"/>
</dbReference>
<evidence type="ECO:0000313" key="2">
    <source>
        <dbReference type="EMBL" id="ACZ88836.1"/>
    </source>
</evidence>
<dbReference type="InterPro" id="IPR007139">
    <property type="entry name" value="DUF349"/>
</dbReference>
<proteinExistence type="predicted"/>
<organism evidence="2 3">
    <name type="scientific">Streptosporangium roseum (strain ATCC 12428 / DSM 43021 / JCM 3005 / KCTC 9067 / NCIMB 10171 / NRRL 2505 / NI 9100)</name>
    <dbReference type="NCBI Taxonomy" id="479432"/>
    <lineage>
        <taxon>Bacteria</taxon>
        <taxon>Bacillati</taxon>
        <taxon>Actinomycetota</taxon>
        <taxon>Actinomycetes</taxon>
        <taxon>Streptosporangiales</taxon>
        <taxon>Streptosporangiaceae</taxon>
        <taxon>Streptosporangium</taxon>
    </lineage>
</organism>
<protein>
    <submittedName>
        <fullName evidence="2">Uncharacterized protein</fullName>
    </submittedName>
</protein>
<feature type="coiled-coil region" evidence="1">
    <location>
        <begin position="328"/>
        <end position="392"/>
    </location>
</feature>
<accession>D2AWQ8</accession>
<evidence type="ECO:0000256" key="1">
    <source>
        <dbReference type="SAM" id="Coils"/>
    </source>
</evidence>
<dbReference type="HOGENOM" id="CLU_024630_1_0_11"/>
<dbReference type="RefSeq" id="WP_012892571.1">
    <property type="nucleotide sequence ID" value="NC_013595.1"/>
</dbReference>
<dbReference type="Proteomes" id="UP000002029">
    <property type="component" value="Chromosome"/>
</dbReference>
<dbReference type="EMBL" id="CP001814">
    <property type="protein sequence ID" value="ACZ88836.1"/>
    <property type="molecule type" value="Genomic_DNA"/>
</dbReference>
<dbReference type="STRING" id="479432.Sros_6105"/>
<dbReference type="KEGG" id="sro:Sros_6105"/>
<keyword evidence="3" id="KW-1185">Reference proteome</keyword>
<name>D2AWQ8_STRRD</name>
<dbReference type="eggNOG" id="COG1196">
    <property type="taxonomic scope" value="Bacteria"/>
</dbReference>
<keyword evidence="1" id="KW-0175">Coiled coil</keyword>
<evidence type="ECO:0000313" key="3">
    <source>
        <dbReference type="Proteomes" id="UP000002029"/>
    </source>
</evidence>